<organism evidence="8 9">
    <name type="scientific">Candidatus Wildermuthbacteria bacterium RIFCSPHIGHO2_02_FULL_48_16</name>
    <dbReference type="NCBI Taxonomy" id="1802453"/>
    <lineage>
        <taxon>Bacteria</taxon>
        <taxon>Candidatus Wildermuthiibacteriota</taxon>
    </lineage>
</organism>
<keyword evidence="4" id="KW-0406">Ion transport</keyword>
<evidence type="ECO:0000256" key="2">
    <source>
        <dbReference type="ARBA" id="ARBA00005712"/>
    </source>
</evidence>
<dbReference type="AlphaFoldDB" id="A0A1G2R5H7"/>
<comment type="similarity">
    <text evidence="2">Belongs to the ATPase epsilon chain family.</text>
</comment>
<dbReference type="InterPro" id="IPR020546">
    <property type="entry name" value="ATP_synth_F1_dsu/esu_N"/>
</dbReference>
<feature type="domain" description="ATP synthase F1 complex delta/epsilon subunit N-terminal" evidence="7">
    <location>
        <begin position="3"/>
        <end position="79"/>
    </location>
</feature>
<evidence type="ECO:0000259" key="7">
    <source>
        <dbReference type="Pfam" id="PF02823"/>
    </source>
</evidence>
<dbReference type="GO" id="GO:0045259">
    <property type="term" value="C:proton-transporting ATP synthase complex"/>
    <property type="evidence" value="ECO:0007669"/>
    <property type="project" value="UniProtKB-KW"/>
</dbReference>
<dbReference type="EMBL" id="MHTY01000031">
    <property type="protein sequence ID" value="OHA68094.1"/>
    <property type="molecule type" value="Genomic_DNA"/>
</dbReference>
<dbReference type="SUPFAM" id="SSF51344">
    <property type="entry name" value="Epsilon subunit of F1F0-ATP synthase N-terminal domain"/>
    <property type="match status" value="1"/>
</dbReference>
<protein>
    <recommendedName>
        <fullName evidence="7">ATP synthase F1 complex delta/epsilon subunit N-terminal domain-containing protein</fullName>
    </recommendedName>
</protein>
<proteinExistence type="inferred from homology"/>
<dbReference type="Pfam" id="PF02823">
    <property type="entry name" value="ATP-synt_DE_N"/>
    <property type="match status" value="1"/>
</dbReference>
<dbReference type="Proteomes" id="UP000178529">
    <property type="component" value="Unassembled WGS sequence"/>
</dbReference>
<dbReference type="GO" id="GO:0012505">
    <property type="term" value="C:endomembrane system"/>
    <property type="evidence" value="ECO:0007669"/>
    <property type="project" value="UniProtKB-SubCell"/>
</dbReference>
<evidence type="ECO:0000256" key="5">
    <source>
        <dbReference type="ARBA" id="ARBA00023136"/>
    </source>
</evidence>
<evidence type="ECO:0000256" key="4">
    <source>
        <dbReference type="ARBA" id="ARBA00023065"/>
    </source>
</evidence>
<dbReference type="CDD" id="cd12152">
    <property type="entry name" value="F1-ATPase_delta"/>
    <property type="match status" value="1"/>
</dbReference>
<sequence length="81" mass="8720">MTFQLSILAIDREIYKGQAQALTVPSQAGELQILADHAPLISLLKEGNLIVQKEGASHQTIPIAGGVLEVKEKEVVALVKF</sequence>
<gene>
    <name evidence="8" type="ORF">A3J68_00980</name>
</gene>
<comment type="caution">
    <text evidence="8">The sequence shown here is derived from an EMBL/GenBank/DDBJ whole genome shotgun (WGS) entry which is preliminary data.</text>
</comment>
<dbReference type="GO" id="GO:0046933">
    <property type="term" value="F:proton-transporting ATP synthase activity, rotational mechanism"/>
    <property type="evidence" value="ECO:0007669"/>
    <property type="project" value="InterPro"/>
</dbReference>
<name>A0A1G2R5H7_9BACT</name>
<keyword evidence="5" id="KW-0472">Membrane</keyword>
<evidence type="ECO:0000313" key="8">
    <source>
        <dbReference type="EMBL" id="OHA68094.1"/>
    </source>
</evidence>
<evidence type="ECO:0000256" key="6">
    <source>
        <dbReference type="ARBA" id="ARBA00023196"/>
    </source>
</evidence>
<evidence type="ECO:0000256" key="3">
    <source>
        <dbReference type="ARBA" id="ARBA00022448"/>
    </source>
</evidence>
<keyword evidence="6" id="KW-0066">ATP synthesis</keyword>
<accession>A0A1G2R5H7</accession>
<evidence type="ECO:0000256" key="1">
    <source>
        <dbReference type="ARBA" id="ARBA00004184"/>
    </source>
</evidence>
<comment type="subcellular location">
    <subcellularLocation>
        <location evidence="1">Endomembrane system</location>
        <topology evidence="1">Peripheral membrane protein</topology>
    </subcellularLocation>
</comment>
<keyword evidence="3" id="KW-0813">Transport</keyword>
<dbReference type="Gene3D" id="2.60.15.10">
    <property type="entry name" value="F0F1 ATP synthase delta/epsilon subunit, N-terminal"/>
    <property type="match status" value="1"/>
</dbReference>
<evidence type="ECO:0000313" key="9">
    <source>
        <dbReference type="Proteomes" id="UP000178529"/>
    </source>
</evidence>
<reference evidence="8 9" key="1">
    <citation type="journal article" date="2016" name="Nat. Commun.">
        <title>Thousands of microbial genomes shed light on interconnected biogeochemical processes in an aquifer system.</title>
        <authorList>
            <person name="Anantharaman K."/>
            <person name="Brown C.T."/>
            <person name="Hug L.A."/>
            <person name="Sharon I."/>
            <person name="Castelle C.J."/>
            <person name="Probst A.J."/>
            <person name="Thomas B.C."/>
            <person name="Singh A."/>
            <person name="Wilkins M.J."/>
            <person name="Karaoz U."/>
            <person name="Brodie E.L."/>
            <person name="Williams K.H."/>
            <person name="Hubbard S.S."/>
            <person name="Banfield J.F."/>
        </authorList>
    </citation>
    <scope>NUCLEOTIDE SEQUENCE [LARGE SCALE GENOMIC DNA]</scope>
</reference>
<keyword evidence="6" id="KW-0139">CF(1)</keyword>
<dbReference type="InterPro" id="IPR001469">
    <property type="entry name" value="ATP_synth_F1_dsu/esu"/>
</dbReference>
<dbReference type="InterPro" id="IPR036771">
    <property type="entry name" value="ATPsynth_dsu/esu_N"/>
</dbReference>